<gene>
    <name evidence="1" type="ORF">O159_17150</name>
</gene>
<protein>
    <submittedName>
        <fullName evidence="1">Uncharacterized protein</fullName>
    </submittedName>
</protein>
<dbReference type="PATRIC" id="fig|1389489.3.peg.1650"/>
<dbReference type="EMBL" id="CP006734">
    <property type="protein sequence ID" value="AGW41757.1"/>
    <property type="molecule type" value="Genomic_DNA"/>
</dbReference>
<keyword evidence="2" id="KW-1185">Reference proteome</keyword>
<dbReference type="Proteomes" id="UP000016743">
    <property type="component" value="Chromosome"/>
</dbReference>
<evidence type="ECO:0000313" key="2">
    <source>
        <dbReference type="Proteomes" id="UP000016743"/>
    </source>
</evidence>
<dbReference type="AlphaFoldDB" id="U3PAA2"/>
<reference evidence="1 2" key="1">
    <citation type="journal article" date="2013" name="Genome Announc.">
        <title>Complete Genome Sequence of Leifsonia xyli subsp. cynodontis Strain DSM46306, a Gram-Positive Bacterial Pathogen of Grasses.</title>
        <authorList>
            <person name="Monteiro-Vitorello C.B."/>
            <person name="Zerillo M.M."/>
            <person name="Van Sluys M.A."/>
            <person name="Camargo L.E."/>
            <person name="Kitajima J.P."/>
        </authorList>
    </citation>
    <scope>NUCLEOTIDE SEQUENCE [LARGE SCALE GENOMIC DNA]</scope>
    <source>
        <strain evidence="1 2">DSM 46306</strain>
    </source>
</reference>
<evidence type="ECO:0000313" key="1">
    <source>
        <dbReference type="EMBL" id="AGW41757.1"/>
    </source>
</evidence>
<dbReference type="KEGG" id="lxy:O159_17150"/>
<sequence>MMTTIQHFILVFDHSKGHLTGEPLEYGQDSESALARYSELEEEFRNNTNMDIVLIGSDSLDTVKVTHANYFDGTAAFAKYLNDIQAQRTN</sequence>
<accession>U3PAA2</accession>
<name>U3PAA2_LEIXC</name>
<dbReference type="HOGENOM" id="CLU_181434_0_0_11"/>
<dbReference type="eggNOG" id="ENOG502ZDC3">
    <property type="taxonomic scope" value="Bacteria"/>
</dbReference>
<organism evidence="1 2">
    <name type="scientific">Leifsonia xyli subsp. cynodontis DSM 46306</name>
    <dbReference type="NCBI Taxonomy" id="1389489"/>
    <lineage>
        <taxon>Bacteria</taxon>
        <taxon>Bacillati</taxon>
        <taxon>Actinomycetota</taxon>
        <taxon>Actinomycetes</taxon>
        <taxon>Micrococcales</taxon>
        <taxon>Microbacteriaceae</taxon>
        <taxon>Leifsonia</taxon>
    </lineage>
</organism>
<proteinExistence type="predicted"/>